<dbReference type="AlphaFoldDB" id="A0A2R4XPB7"/>
<organism evidence="3 4">
    <name type="scientific">Orrella marina</name>
    <dbReference type="NCBI Taxonomy" id="2163011"/>
    <lineage>
        <taxon>Bacteria</taxon>
        <taxon>Pseudomonadati</taxon>
        <taxon>Pseudomonadota</taxon>
        <taxon>Betaproteobacteria</taxon>
        <taxon>Burkholderiales</taxon>
        <taxon>Alcaligenaceae</taxon>
        <taxon>Orrella</taxon>
    </lineage>
</organism>
<dbReference type="KEGG" id="boz:DBV39_04595"/>
<evidence type="ECO:0000256" key="1">
    <source>
        <dbReference type="ARBA" id="ARBA00006056"/>
    </source>
</evidence>
<dbReference type="EMBL" id="CP028901">
    <property type="protein sequence ID" value="AWB35625.1"/>
    <property type="molecule type" value="Genomic_DNA"/>
</dbReference>
<evidence type="ECO:0000313" key="4">
    <source>
        <dbReference type="Proteomes" id="UP000244571"/>
    </source>
</evidence>
<dbReference type="OrthoDB" id="924592at2"/>
<dbReference type="InterPro" id="IPR036111">
    <property type="entry name" value="Mal/L-sulfo/L-lacto_DH-like_sf"/>
</dbReference>
<keyword evidence="4" id="KW-1185">Reference proteome</keyword>
<evidence type="ECO:0000256" key="2">
    <source>
        <dbReference type="ARBA" id="ARBA00023002"/>
    </source>
</evidence>
<accession>A0A2R4XPB7</accession>
<dbReference type="Pfam" id="PF02615">
    <property type="entry name" value="Ldh_2"/>
    <property type="match status" value="1"/>
</dbReference>
<proteinExistence type="inferred from homology"/>
<evidence type="ECO:0000313" key="3">
    <source>
        <dbReference type="EMBL" id="AWB35625.1"/>
    </source>
</evidence>
<keyword evidence="2" id="KW-0560">Oxidoreductase</keyword>
<dbReference type="PANTHER" id="PTHR11091">
    <property type="entry name" value="OXIDOREDUCTASE-RELATED"/>
    <property type="match status" value="1"/>
</dbReference>
<gene>
    <name evidence="3" type="ORF">DBV39_04595</name>
</gene>
<reference evidence="3 4" key="1">
    <citation type="submission" date="2018-04" db="EMBL/GenBank/DDBJ databases">
        <title>Bordetella sp. HZ20 isolated from seawater.</title>
        <authorList>
            <person name="Sun C."/>
        </authorList>
    </citation>
    <scope>NUCLEOTIDE SEQUENCE [LARGE SCALE GENOMIC DNA]</scope>
    <source>
        <strain evidence="3 4">HZ20</strain>
    </source>
</reference>
<dbReference type="GO" id="GO:0016491">
    <property type="term" value="F:oxidoreductase activity"/>
    <property type="evidence" value="ECO:0007669"/>
    <property type="project" value="UniProtKB-KW"/>
</dbReference>
<dbReference type="InterPro" id="IPR043144">
    <property type="entry name" value="Mal/L-sulf/L-lact_DH-like_ah"/>
</dbReference>
<dbReference type="SUPFAM" id="SSF89733">
    <property type="entry name" value="L-sulfolactate dehydrogenase-like"/>
    <property type="match status" value="1"/>
</dbReference>
<dbReference type="InterPro" id="IPR003767">
    <property type="entry name" value="Malate/L-lactate_DH-like"/>
</dbReference>
<name>A0A2R4XPB7_9BURK</name>
<protein>
    <submittedName>
        <fullName evidence="3">Hydroxyacid dehydrogenase</fullName>
    </submittedName>
</protein>
<comment type="similarity">
    <text evidence="1">Belongs to the LDH2/MDH2 oxidoreductase family.</text>
</comment>
<dbReference type="InterPro" id="IPR043143">
    <property type="entry name" value="Mal/L-sulf/L-lact_DH-like_NADP"/>
</dbReference>
<dbReference type="PANTHER" id="PTHR11091:SF0">
    <property type="entry name" value="MALATE DEHYDROGENASE"/>
    <property type="match status" value="1"/>
</dbReference>
<dbReference type="Gene3D" id="1.10.1530.10">
    <property type="match status" value="1"/>
</dbReference>
<dbReference type="Gene3D" id="3.30.1370.60">
    <property type="entry name" value="Hypothetical oxidoreductase yiak, domain 2"/>
    <property type="match status" value="1"/>
</dbReference>
<sequence length="340" mass="36446">MVDRIEQTRLTALAVSALQSYGLSPSHAEQTAEILVLADMFGLHTHGLSRVQSYGERIELGGVKRDPDIRIEEVGLAMSRVDGDDAIGPLVGQISLRQAMQQARHAGVGAVFARASNHFGPIAPYCYLAAQEGFASFICSNASLTIAPWGGKESRLGNSPLAFGVPNPGGDPFILDMALSVAARAKIRQAMQKGESIPDTWATDIEGRPTSDPARALSGFLLAIGGHKGYGLALAVDLFAGLLSGSSYLTHVKSWSDEPGEPSKLGHFFLLIDTRKLGSTEWLTERMQDFAGILHDTPASDPDRPVIVPGEIELDRYRQALAEGVPVSEQVLAHLQSRAR</sequence>
<dbReference type="Proteomes" id="UP000244571">
    <property type="component" value="Chromosome"/>
</dbReference>